<dbReference type="Proteomes" id="UP000028880">
    <property type="component" value="Unassembled WGS sequence"/>
</dbReference>
<evidence type="ECO:0000256" key="6">
    <source>
        <dbReference type="SAM" id="Phobius"/>
    </source>
</evidence>
<accession>A0A024K2C0</accession>
<evidence type="ECO:0000256" key="2">
    <source>
        <dbReference type="ARBA" id="ARBA00022475"/>
    </source>
</evidence>
<evidence type="ECO:0000256" key="4">
    <source>
        <dbReference type="ARBA" id="ARBA00022989"/>
    </source>
</evidence>
<dbReference type="HOGENOM" id="CLU_088957_0_0_11"/>
<dbReference type="Proteomes" id="UP000193710">
    <property type="component" value="Unassembled WGS sequence"/>
</dbReference>
<comment type="subcellular location">
    <subcellularLocation>
        <location evidence="1">Cell membrane</location>
        <topology evidence="1">Multi-pass membrane protein</topology>
    </subcellularLocation>
</comment>
<evidence type="ECO:0000256" key="1">
    <source>
        <dbReference type="ARBA" id="ARBA00004651"/>
    </source>
</evidence>
<evidence type="ECO:0000313" key="9">
    <source>
        <dbReference type="Proteomes" id="UP000193710"/>
    </source>
</evidence>
<keyword evidence="5 6" id="KW-0472">Membrane</keyword>
<evidence type="ECO:0000313" key="8">
    <source>
        <dbReference type="EMBL" id="ORW98605.1"/>
    </source>
</evidence>
<feature type="transmembrane region" description="Helical" evidence="6">
    <location>
        <begin position="158"/>
        <end position="177"/>
    </location>
</feature>
<dbReference type="PANTHER" id="PTHR38601:SF1">
    <property type="entry name" value="HYDROGENASE-4 COMPONENT E"/>
    <property type="match status" value="1"/>
</dbReference>
<dbReference type="STRING" id="47839.BN973_04375"/>
<reference evidence="7" key="1">
    <citation type="journal article" date="2014" name="Genome Announc.">
        <title>Draft Genome Sequence of Mycobacterium triplex DSM 44626.</title>
        <authorList>
            <person name="Sassi M."/>
            <person name="Croce O."/>
            <person name="Robert C."/>
            <person name="Raoult D."/>
            <person name="Drancourt M."/>
        </authorList>
    </citation>
    <scope>NUCLEOTIDE SEQUENCE [LARGE SCALE GENOMIC DNA]</scope>
    <source>
        <strain evidence="7">DSM 44626</strain>
    </source>
</reference>
<keyword evidence="4 6" id="KW-1133">Transmembrane helix</keyword>
<sequence>MTDANFSTLVDFAAGGLVLAAVLIVWRRELSAIVHLLAWQGLALAAIPALRGIHDHDVALIGVAVAVLVLRVVVLPWLLARAVGADVVSRREATPLINTTSSLLITGGLTVAAFAITQPVVDLEPGPSTNAVPAAFAVLLIALFVLTTRLHAVSQAAGFLMLDNGIAATAFLLTAGVPLIVELGASLDVLLAVIVIGVLTGRLRHAFGDADLDKLQELRD</sequence>
<protein>
    <submittedName>
        <fullName evidence="7">Hydrogenase</fullName>
    </submittedName>
</protein>
<evidence type="ECO:0000313" key="7">
    <source>
        <dbReference type="EMBL" id="CDO89984.1"/>
    </source>
</evidence>
<keyword evidence="3 6" id="KW-0812">Transmembrane</keyword>
<dbReference type="OrthoDB" id="4833173at2"/>
<dbReference type="RefSeq" id="WP_036470756.1">
    <property type="nucleotide sequence ID" value="NZ_HG964446.1"/>
</dbReference>
<name>A0A024K2C0_9MYCO</name>
<dbReference type="EMBL" id="LQPY01000048">
    <property type="protein sequence ID" value="ORW98605.1"/>
    <property type="molecule type" value="Genomic_DNA"/>
</dbReference>
<reference evidence="7" key="2">
    <citation type="submission" date="2014-04" db="EMBL/GenBank/DDBJ databases">
        <authorList>
            <person name="Urmite Genomes U."/>
        </authorList>
    </citation>
    <scope>NUCLEOTIDE SEQUENCE</scope>
    <source>
        <strain evidence="7">DSM 44626</strain>
    </source>
</reference>
<gene>
    <name evidence="7" type="primary">hycP</name>
    <name evidence="8" type="ORF">AWC29_04165</name>
    <name evidence="7" type="ORF">BN973_04375</name>
</gene>
<evidence type="ECO:0000256" key="5">
    <source>
        <dbReference type="ARBA" id="ARBA00023136"/>
    </source>
</evidence>
<feature type="transmembrane region" description="Helical" evidence="6">
    <location>
        <begin position="6"/>
        <end position="26"/>
    </location>
</feature>
<keyword evidence="2" id="KW-1003">Cell membrane</keyword>
<dbReference type="EMBL" id="HG964446">
    <property type="protein sequence ID" value="CDO89984.1"/>
    <property type="molecule type" value="Genomic_DNA"/>
</dbReference>
<dbReference type="PANTHER" id="PTHR38601">
    <property type="entry name" value="HYDROGENASE-4 COMPONENT E"/>
    <property type="match status" value="1"/>
</dbReference>
<feature type="transmembrane region" description="Helical" evidence="6">
    <location>
        <begin position="128"/>
        <end position="146"/>
    </location>
</feature>
<keyword evidence="9" id="KW-1185">Reference proteome</keyword>
<feature type="transmembrane region" description="Helical" evidence="6">
    <location>
        <begin position="33"/>
        <end position="53"/>
    </location>
</feature>
<dbReference type="GO" id="GO:0005886">
    <property type="term" value="C:plasma membrane"/>
    <property type="evidence" value="ECO:0007669"/>
    <property type="project" value="UniProtKB-SubCell"/>
</dbReference>
<feature type="transmembrane region" description="Helical" evidence="6">
    <location>
        <begin position="96"/>
        <end position="116"/>
    </location>
</feature>
<feature type="transmembrane region" description="Helical" evidence="6">
    <location>
        <begin position="183"/>
        <end position="201"/>
    </location>
</feature>
<dbReference type="InterPro" id="IPR038730">
    <property type="entry name" value="HyfE-like"/>
</dbReference>
<proteinExistence type="predicted"/>
<evidence type="ECO:0000256" key="3">
    <source>
        <dbReference type="ARBA" id="ARBA00022692"/>
    </source>
</evidence>
<organism evidence="7">
    <name type="scientific">Mycobacterium triplex</name>
    <dbReference type="NCBI Taxonomy" id="47839"/>
    <lineage>
        <taxon>Bacteria</taxon>
        <taxon>Bacillati</taxon>
        <taxon>Actinomycetota</taxon>
        <taxon>Actinomycetes</taxon>
        <taxon>Mycobacteriales</taxon>
        <taxon>Mycobacteriaceae</taxon>
        <taxon>Mycobacterium</taxon>
        <taxon>Mycobacterium simiae complex</taxon>
    </lineage>
</organism>
<dbReference type="AlphaFoldDB" id="A0A024K2C0"/>
<reference evidence="8 9" key="3">
    <citation type="submission" date="2016-01" db="EMBL/GenBank/DDBJ databases">
        <title>The new phylogeny of the genus Mycobacterium.</title>
        <authorList>
            <person name="Tarcisio F."/>
            <person name="Conor M."/>
            <person name="Antonella G."/>
            <person name="Elisabetta G."/>
            <person name="Giulia F.S."/>
            <person name="Sara T."/>
            <person name="Anna F."/>
            <person name="Clotilde B."/>
            <person name="Roberto B."/>
            <person name="Veronica D.S."/>
            <person name="Fabio R."/>
            <person name="Monica P."/>
            <person name="Olivier J."/>
            <person name="Enrico T."/>
            <person name="Nicola S."/>
        </authorList>
    </citation>
    <scope>NUCLEOTIDE SEQUENCE [LARGE SCALE GENOMIC DNA]</scope>
    <source>
        <strain evidence="8 9">DSM 44626</strain>
    </source>
</reference>
<feature type="transmembrane region" description="Helical" evidence="6">
    <location>
        <begin position="59"/>
        <end position="84"/>
    </location>
</feature>
<dbReference type="eggNOG" id="COG4237">
    <property type="taxonomic scope" value="Bacteria"/>
</dbReference>